<dbReference type="PROSITE" id="PS51128">
    <property type="entry name" value="ZF_DKSA_2"/>
    <property type="match status" value="1"/>
</dbReference>
<sequence length="156" mass="17634">MTEKKNIKSRSNRFGPNKKGGGKSHLAKNAKNLGKEIITFPGKLLSPVAQFLAGKLKTLEKRRKDISKEDPFRDTTRLIDNASPDADAYEQFGHARTTAIKEQIDRKIIQTRKALARIKIGKYGICEDCGRMIDTDRLMVYPEATLCAEDQAKRER</sequence>
<evidence type="ECO:0000256" key="5">
    <source>
        <dbReference type="SAM" id="MobiDB-lite"/>
    </source>
</evidence>
<dbReference type="Gene3D" id="1.20.120.910">
    <property type="entry name" value="DksA, coiled-coil domain"/>
    <property type="match status" value="1"/>
</dbReference>
<keyword evidence="2" id="KW-0863">Zinc-finger</keyword>
<keyword evidence="1" id="KW-0479">Metal-binding</keyword>
<evidence type="ECO:0000256" key="1">
    <source>
        <dbReference type="ARBA" id="ARBA00022723"/>
    </source>
</evidence>
<proteinExistence type="predicted"/>
<name>A0A1F7YWR6_9BACT</name>
<evidence type="ECO:0000259" key="6">
    <source>
        <dbReference type="Pfam" id="PF01258"/>
    </source>
</evidence>
<dbReference type="AlphaFoldDB" id="A0A1F7YWR6"/>
<gene>
    <name evidence="7" type="ORF">A3D01_04385</name>
</gene>
<keyword evidence="3" id="KW-0862">Zinc</keyword>
<evidence type="ECO:0000256" key="3">
    <source>
        <dbReference type="ARBA" id="ARBA00022833"/>
    </source>
</evidence>
<dbReference type="PANTHER" id="PTHR33823">
    <property type="entry name" value="RNA POLYMERASE-BINDING TRANSCRIPTION FACTOR DKSA-RELATED"/>
    <property type="match status" value="1"/>
</dbReference>
<dbReference type="STRING" id="1802505.A3D01_04385"/>
<dbReference type="PANTHER" id="PTHR33823:SF2">
    <property type="entry name" value="RNA POLYMERASE-BINDING TRANSCRIPTION FACTOR DKSA"/>
    <property type="match status" value="1"/>
</dbReference>
<dbReference type="Pfam" id="PF01258">
    <property type="entry name" value="zf-dskA_traR"/>
    <property type="match status" value="1"/>
</dbReference>
<feature type="domain" description="Zinc finger DksA/TraR C4-type" evidence="6">
    <location>
        <begin position="121"/>
        <end position="156"/>
    </location>
</feature>
<dbReference type="EMBL" id="MGGR01000040">
    <property type="protein sequence ID" value="OGM31773.1"/>
    <property type="molecule type" value="Genomic_DNA"/>
</dbReference>
<comment type="caution">
    <text evidence="7">The sequence shown here is derived from an EMBL/GenBank/DDBJ whole genome shotgun (WGS) entry which is preliminary data.</text>
</comment>
<organism evidence="7 8">
    <name type="scientific">Candidatus Woesebacteria bacterium RIFCSPHIGHO2_02_FULL_39_13</name>
    <dbReference type="NCBI Taxonomy" id="1802505"/>
    <lineage>
        <taxon>Bacteria</taxon>
        <taxon>Candidatus Woeseibacteriota</taxon>
    </lineage>
</organism>
<evidence type="ECO:0000256" key="2">
    <source>
        <dbReference type="ARBA" id="ARBA00022771"/>
    </source>
</evidence>
<feature type="region of interest" description="Disordered" evidence="5">
    <location>
        <begin position="1"/>
        <end position="28"/>
    </location>
</feature>
<evidence type="ECO:0000256" key="4">
    <source>
        <dbReference type="PROSITE-ProRule" id="PRU00510"/>
    </source>
</evidence>
<feature type="zinc finger region" description="dksA C4-type" evidence="4">
    <location>
        <begin position="126"/>
        <end position="150"/>
    </location>
</feature>
<reference evidence="7 8" key="1">
    <citation type="journal article" date="2016" name="Nat. Commun.">
        <title>Thousands of microbial genomes shed light on interconnected biogeochemical processes in an aquifer system.</title>
        <authorList>
            <person name="Anantharaman K."/>
            <person name="Brown C.T."/>
            <person name="Hug L.A."/>
            <person name="Sharon I."/>
            <person name="Castelle C.J."/>
            <person name="Probst A.J."/>
            <person name="Thomas B.C."/>
            <person name="Singh A."/>
            <person name="Wilkins M.J."/>
            <person name="Karaoz U."/>
            <person name="Brodie E.L."/>
            <person name="Williams K.H."/>
            <person name="Hubbard S.S."/>
            <person name="Banfield J.F."/>
        </authorList>
    </citation>
    <scope>NUCLEOTIDE SEQUENCE [LARGE SCALE GENOMIC DNA]</scope>
</reference>
<dbReference type="InterPro" id="IPR000962">
    <property type="entry name" value="Znf_DskA_TraR"/>
</dbReference>
<dbReference type="SUPFAM" id="SSF57716">
    <property type="entry name" value="Glucocorticoid receptor-like (DNA-binding domain)"/>
    <property type="match status" value="1"/>
</dbReference>
<evidence type="ECO:0000313" key="8">
    <source>
        <dbReference type="Proteomes" id="UP000177169"/>
    </source>
</evidence>
<dbReference type="Proteomes" id="UP000177169">
    <property type="component" value="Unassembled WGS sequence"/>
</dbReference>
<evidence type="ECO:0000313" key="7">
    <source>
        <dbReference type="EMBL" id="OGM31773.1"/>
    </source>
</evidence>
<protein>
    <recommendedName>
        <fullName evidence="6">Zinc finger DksA/TraR C4-type domain-containing protein</fullName>
    </recommendedName>
</protein>
<dbReference type="GO" id="GO:0008270">
    <property type="term" value="F:zinc ion binding"/>
    <property type="evidence" value="ECO:0007669"/>
    <property type="project" value="UniProtKB-KW"/>
</dbReference>
<accession>A0A1F7YWR6</accession>